<dbReference type="EC" id="2.7.13.3" evidence="2"/>
<evidence type="ECO:0000256" key="5">
    <source>
        <dbReference type="ARBA" id="ARBA00022777"/>
    </source>
</evidence>
<evidence type="ECO:0000313" key="9">
    <source>
        <dbReference type="EMBL" id="XCM37059.1"/>
    </source>
</evidence>
<sequence>MQKRLFEPFFTTKPVGKGTGLGLSVSYQIVVEKHSGRLDVISAPGEGTELIIEIPVKPTHHPEPPLFEKA</sequence>
<gene>
    <name evidence="9" type="ORF">ABWT76_005866</name>
</gene>
<dbReference type="Pfam" id="PF02518">
    <property type="entry name" value="HATPase_c"/>
    <property type="match status" value="1"/>
</dbReference>
<dbReference type="GO" id="GO:0000160">
    <property type="term" value="P:phosphorelay signal transduction system"/>
    <property type="evidence" value="ECO:0007669"/>
    <property type="project" value="UniProtKB-KW"/>
</dbReference>
<feature type="domain" description="Histidine kinase" evidence="8">
    <location>
        <begin position="1"/>
        <end position="58"/>
    </location>
</feature>
<evidence type="ECO:0000256" key="6">
    <source>
        <dbReference type="ARBA" id="ARBA00022840"/>
    </source>
</evidence>
<evidence type="ECO:0000256" key="7">
    <source>
        <dbReference type="ARBA" id="ARBA00023012"/>
    </source>
</evidence>
<dbReference type="GO" id="GO:0004673">
    <property type="term" value="F:protein histidine kinase activity"/>
    <property type="evidence" value="ECO:0007669"/>
    <property type="project" value="UniProtKB-EC"/>
</dbReference>
<dbReference type="InterPro" id="IPR036890">
    <property type="entry name" value="HATPase_C_sf"/>
</dbReference>
<dbReference type="Gene3D" id="3.30.565.10">
    <property type="entry name" value="Histidine kinase-like ATPase, C-terminal domain"/>
    <property type="match status" value="1"/>
</dbReference>
<evidence type="ECO:0000256" key="1">
    <source>
        <dbReference type="ARBA" id="ARBA00000085"/>
    </source>
</evidence>
<dbReference type="PROSITE" id="PS50109">
    <property type="entry name" value="HIS_KIN"/>
    <property type="match status" value="1"/>
</dbReference>
<dbReference type="EMBL" id="CP159837">
    <property type="protein sequence ID" value="XCM37059.1"/>
    <property type="molecule type" value="Genomic_DNA"/>
</dbReference>
<proteinExistence type="predicted"/>
<name>A0AAU8JCX9_9CYAN</name>
<keyword evidence="6 9" id="KW-0067">ATP-binding</keyword>
<dbReference type="SUPFAM" id="SSF55874">
    <property type="entry name" value="ATPase domain of HSP90 chaperone/DNA topoisomerase II/histidine kinase"/>
    <property type="match status" value="1"/>
</dbReference>
<accession>A0AAU8JCX9</accession>
<dbReference type="InterPro" id="IPR003594">
    <property type="entry name" value="HATPase_dom"/>
</dbReference>
<keyword evidence="7" id="KW-0902">Two-component regulatory system</keyword>
<dbReference type="AlphaFoldDB" id="A0AAU8JCX9"/>
<evidence type="ECO:0000256" key="3">
    <source>
        <dbReference type="ARBA" id="ARBA00022679"/>
    </source>
</evidence>
<keyword evidence="4" id="KW-0547">Nucleotide-binding</keyword>
<evidence type="ECO:0000256" key="4">
    <source>
        <dbReference type="ARBA" id="ARBA00022741"/>
    </source>
</evidence>
<keyword evidence="3" id="KW-0808">Transferase</keyword>
<protein>
    <recommendedName>
        <fullName evidence="2">histidine kinase</fullName>
        <ecNumber evidence="2">2.7.13.3</ecNumber>
    </recommendedName>
</protein>
<dbReference type="InterPro" id="IPR004358">
    <property type="entry name" value="Sig_transdc_His_kin-like_C"/>
</dbReference>
<dbReference type="PRINTS" id="PR00344">
    <property type="entry name" value="BCTRLSENSOR"/>
</dbReference>
<dbReference type="PANTHER" id="PTHR43065">
    <property type="entry name" value="SENSOR HISTIDINE KINASE"/>
    <property type="match status" value="1"/>
</dbReference>
<dbReference type="GO" id="GO:0005524">
    <property type="term" value="F:ATP binding"/>
    <property type="evidence" value="ECO:0007669"/>
    <property type="project" value="UniProtKB-KW"/>
</dbReference>
<dbReference type="InterPro" id="IPR005467">
    <property type="entry name" value="His_kinase_dom"/>
</dbReference>
<evidence type="ECO:0000256" key="2">
    <source>
        <dbReference type="ARBA" id="ARBA00012438"/>
    </source>
</evidence>
<organism evidence="9">
    <name type="scientific">Planktothricoides raciborskii GIHE-MW2</name>
    <dbReference type="NCBI Taxonomy" id="2792601"/>
    <lineage>
        <taxon>Bacteria</taxon>
        <taxon>Bacillati</taxon>
        <taxon>Cyanobacteriota</taxon>
        <taxon>Cyanophyceae</taxon>
        <taxon>Oscillatoriophycideae</taxon>
        <taxon>Oscillatoriales</taxon>
        <taxon>Oscillatoriaceae</taxon>
        <taxon>Planktothricoides</taxon>
    </lineage>
</organism>
<dbReference type="RefSeq" id="WP_354635375.1">
    <property type="nucleotide sequence ID" value="NZ_CP159837.1"/>
</dbReference>
<dbReference type="PANTHER" id="PTHR43065:SF46">
    <property type="entry name" value="C4-DICARBOXYLATE TRANSPORT SENSOR PROTEIN DCTB"/>
    <property type="match status" value="1"/>
</dbReference>
<comment type="catalytic activity">
    <reaction evidence="1">
        <text>ATP + protein L-histidine = ADP + protein N-phospho-L-histidine.</text>
        <dbReference type="EC" id="2.7.13.3"/>
    </reaction>
</comment>
<evidence type="ECO:0000259" key="8">
    <source>
        <dbReference type="PROSITE" id="PS50109"/>
    </source>
</evidence>
<keyword evidence="5" id="KW-0418">Kinase</keyword>
<reference evidence="9" key="1">
    <citation type="submission" date="2024-07" db="EMBL/GenBank/DDBJ databases">
        <authorList>
            <person name="Kim Y.J."/>
            <person name="Jeong J.Y."/>
        </authorList>
    </citation>
    <scope>NUCLEOTIDE SEQUENCE</scope>
    <source>
        <strain evidence="9">GIHE-MW2</strain>
    </source>
</reference>